<gene>
    <name evidence="2" type="ORF">DV515_00013194</name>
</gene>
<dbReference type="Proteomes" id="UP000276834">
    <property type="component" value="Unassembled WGS sequence"/>
</dbReference>
<accession>A0A3L8S1P4</accession>
<feature type="region of interest" description="Disordered" evidence="1">
    <location>
        <begin position="86"/>
        <end position="107"/>
    </location>
</feature>
<dbReference type="EMBL" id="QUSF01000086">
    <property type="protein sequence ID" value="RLV94230.1"/>
    <property type="molecule type" value="Genomic_DNA"/>
</dbReference>
<name>A0A3L8S1P4_CHLGU</name>
<feature type="compositionally biased region" description="Polar residues" evidence="1">
    <location>
        <begin position="93"/>
        <end position="107"/>
    </location>
</feature>
<keyword evidence="3" id="KW-1185">Reference proteome</keyword>
<comment type="caution">
    <text evidence="2">The sequence shown here is derived from an EMBL/GenBank/DDBJ whole genome shotgun (WGS) entry which is preliminary data.</text>
</comment>
<reference evidence="2 3" key="1">
    <citation type="journal article" date="2018" name="Proc. R. Soc. B">
        <title>A non-coding region near Follistatin controls head colour polymorphism in the Gouldian finch.</title>
        <authorList>
            <person name="Toomey M.B."/>
            <person name="Marques C.I."/>
            <person name="Andrade P."/>
            <person name="Araujo P.M."/>
            <person name="Sabatino S."/>
            <person name="Gazda M.A."/>
            <person name="Afonso S."/>
            <person name="Lopes R.J."/>
            <person name="Corbo J.C."/>
            <person name="Carneiro M."/>
        </authorList>
    </citation>
    <scope>NUCLEOTIDE SEQUENCE [LARGE SCALE GENOMIC DNA]</scope>
    <source>
        <strain evidence="2">Red01</strain>
        <tissue evidence="2">Muscle</tissue>
    </source>
</reference>
<dbReference type="AlphaFoldDB" id="A0A3L8S1P4"/>
<evidence type="ECO:0000256" key="1">
    <source>
        <dbReference type="SAM" id="MobiDB-lite"/>
    </source>
</evidence>
<organism evidence="2 3">
    <name type="scientific">Chloebia gouldiae</name>
    <name type="common">Gouldian finch</name>
    <name type="synonym">Erythrura gouldiae</name>
    <dbReference type="NCBI Taxonomy" id="44316"/>
    <lineage>
        <taxon>Eukaryota</taxon>
        <taxon>Metazoa</taxon>
        <taxon>Chordata</taxon>
        <taxon>Craniata</taxon>
        <taxon>Vertebrata</taxon>
        <taxon>Euteleostomi</taxon>
        <taxon>Archelosauria</taxon>
        <taxon>Archosauria</taxon>
        <taxon>Dinosauria</taxon>
        <taxon>Saurischia</taxon>
        <taxon>Theropoda</taxon>
        <taxon>Coelurosauria</taxon>
        <taxon>Aves</taxon>
        <taxon>Neognathae</taxon>
        <taxon>Neoaves</taxon>
        <taxon>Telluraves</taxon>
        <taxon>Australaves</taxon>
        <taxon>Passeriformes</taxon>
        <taxon>Passeroidea</taxon>
        <taxon>Passeridae</taxon>
        <taxon>Chloebia</taxon>
    </lineage>
</organism>
<protein>
    <submittedName>
        <fullName evidence="2">Uncharacterized protein</fullName>
    </submittedName>
</protein>
<proteinExistence type="predicted"/>
<sequence>MDLSEVEWCEAGPGCCCPCVRAESCWDTPGAGPAAGKESCKGRGGIGLSLQLLLRYQQAPEPADTGRMSVDQELWIVWEEKKGTENVFDGNWPNRSLSRLQSPPNPQ</sequence>
<evidence type="ECO:0000313" key="2">
    <source>
        <dbReference type="EMBL" id="RLV94230.1"/>
    </source>
</evidence>
<feature type="non-terminal residue" evidence="2">
    <location>
        <position position="107"/>
    </location>
</feature>
<evidence type="ECO:0000313" key="3">
    <source>
        <dbReference type="Proteomes" id="UP000276834"/>
    </source>
</evidence>